<gene>
    <name evidence="2" type="ORF">HYG79_02935</name>
</gene>
<accession>A0A7H9AUR4</accession>
<keyword evidence="1" id="KW-1133">Transmembrane helix</keyword>
<keyword evidence="1" id="KW-0812">Transmembrane</keyword>
<feature type="transmembrane region" description="Helical" evidence="1">
    <location>
        <begin position="324"/>
        <end position="342"/>
    </location>
</feature>
<evidence type="ECO:0000313" key="3">
    <source>
        <dbReference type="Proteomes" id="UP000509302"/>
    </source>
</evidence>
<protein>
    <submittedName>
        <fullName evidence="2">DUF3667 domain-containing protein</fullName>
    </submittedName>
</protein>
<reference evidence="2 3" key="1">
    <citation type="journal article" date="2006" name="Int. J. Syst. Evol. Microbiol.">
        <title>Costertonia aggregata gen. nov., sp. nov., a mesophilic marine bacterium of the family Flavobacteriaceae, isolated from a mature biofilm.</title>
        <authorList>
            <person name="Kwon K.K."/>
            <person name="Lee Y.K."/>
            <person name="Lee H.K."/>
        </authorList>
    </citation>
    <scope>NUCLEOTIDE SEQUENCE [LARGE SCALE GENOMIC DNA]</scope>
    <source>
        <strain evidence="2 3">KCCM 42265</strain>
    </source>
</reference>
<feature type="transmembrane region" description="Helical" evidence="1">
    <location>
        <begin position="264"/>
        <end position="284"/>
    </location>
</feature>
<evidence type="ECO:0000256" key="1">
    <source>
        <dbReference type="SAM" id="Phobius"/>
    </source>
</evidence>
<sequence>MENKPTIVPAGRYRLQYRGTECTNCKHPLDISDKYCPSCSQANSTKKLTLKDFFDEFFASMISYDSRLLKTLSALMLRPGKITKDYIAGKRICYTNPFRFLLSLTIVYFLMMSLSGDFGKYDDYIQNNNASIPNIDEGVVKINFGSDEAQELAQALDSISGNSGSEKRSILDAMFWKQDSITMANPQGKYNEINEKWALPRFFDKRQFFETLIRRDSIKTFDQILSKYEVADSMENKNAFNAAKGTIRALGQPGSFFNAILSRLPFLIFFFLPVFALFIWLVYIRKKYNYTDHLIFSFHNQSLLFILLIISFFIDSIFNITTDGFFIIIFGIYLFIALKKFYGQGWFKTIVKYTFLNTIFFILAMLSVVILFIGSAFTY</sequence>
<proteinExistence type="predicted"/>
<organism evidence="2 3">
    <name type="scientific">Costertonia aggregata</name>
    <dbReference type="NCBI Taxonomy" id="343403"/>
    <lineage>
        <taxon>Bacteria</taxon>
        <taxon>Pseudomonadati</taxon>
        <taxon>Bacteroidota</taxon>
        <taxon>Flavobacteriia</taxon>
        <taxon>Flavobacteriales</taxon>
        <taxon>Flavobacteriaceae</taxon>
        <taxon>Costertonia</taxon>
    </lineage>
</organism>
<dbReference type="EMBL" id="CP058595">
    <property type="protein sequence ID" value="QLG47190.1"/>
    <property type="molecule type" value="Genomic_DNA"/>
</dbReference>
<dbReference type="Proteomes" id="UP000509302">
    <property type="component" value="Chromosome"/>
</dbReference>
<dbReference type="KEGG" id="cagg:HYG79_02935"/>
<feature type="transmembrane region" description="Helical" evidence="1">
    <location>
        <begin position="296"/>
        <end position="318"/>
    </location>
</feature>
<name>A0A7H9AUR4_9FLAO</name>
<dbReference type="AlphaFoldDB" id="A0A7H9AUR4"/>
<keyword evidence="1" id="KW-0472">Membrane</keyword>
<feature type="transmembrane region" description="Helical" evidence="1">
    <location>
        <begin position="354"/>
        <end position="377"/>
    </location>
</feature>
<evidence type="ECO:0000313" key="2">
    <source>
        <dbReference type="EMBL" id="QLG47190.1"/>
    </source>
</evidence>
<dbReference type="Pfam" id="PF12412">
    <property type="entry name" value="DUF3667"/>
    <property type="match status" value="1"/>
</dbReference>
<dbReference type="InterPro" id="IPR022134">
    <property type="entry name" value="DUF3667"/>
</dbReference>
<keyword evidence="3" id="KW-1185">Reference proteome</keyword>